<dbReference type="STRING" id="1229276.DI53_3489"/>
<evidence type="ECO:0000256" key="1">
    <source>
        <dbReference type="SAM" id="Phobius"/>
    </source>
</evidence>
<feature type="transmembrane region" description="Helical" evidence="1">
    <location>
        <begin position="104"/>
        <end position="125"/>
    </location>
</feature>
<gene>
    <name evidence="2" type="ORF">DI53_3489</name>
</gene>
<keyword evidence="1" id="KW-0812">Transmembrane</keyword>
<dbReference type="eggNOG" id="ENOG503305V">
    <property type="taxonomic scope" value="Bacteria"/>
</dbReference>
<organism evidence="2 3">
    <name type="scientific">Sphingobacterium deserti</name>
    <dbReference type="NCBI Taxonomy" id="1229276"/>
    <lineage>
        <taxon>Bacteria</taxon>
        <taxon>Pseudomonadati</taxon>
        <taxon>Bacteroidota</taxon>
        <taxon>Sphingobacteriia</taxon>
        <taxon>Sphingobacteriales</taxon>
        <taxon>Sphingobacteriaceae</taxon>
        <taxon>Sphingobacterium</taxon>
    </lineage>
</organism>
<dbReference type="AlphaFoldDB" id="A0A0B8T6F0"/>
<feature type="transmembrane region" description="Helical" evidence="1">
    <location>
        <begin position="48"/>
        <end position="66"/>
    </location>
</feature>
<dbReference type="Proteomes" id="UP000031802">
    <property type="component" value="Unassembled WGS sequence"/>
</dbReference>
<feature type="transmembrane region" description="Helical" evidence="1">
    <location>
        <begin position="78"/>
        <end position="98"/>
    </location>
</feature>
<evidence type="ECO:0000313" key="2">
    <source>
        <dbReference type="EMBL" id="KGE12750.1"/>
    </source>
</evidence>
<dbReference type="OrthoDB" id="1188911at2"/>
<keyword evidence="3" id="KW-1185">Reference proteome</keyword>
<dbReference type="EMBL" id="JJMU01000065">
    <property type="protein sequence ID" value="KGE12750.1"/>
    <property type="molecule type" value="Genomic_DNA"/>
</dbReference>
<sequence length="135" mass="14911">MQSEQSEKILLTIAAIGLVPIALSYGFMPEKTLTPLYGIDVANTNLKHIMRAVTGLYVGQIVIWLLGATRDNIRKPALFCLVIFMLGLASGRAISFLVEGAPHWMLIVYFILELALGIIGLTFIVRQKNEKPVAR</sequence>
<feature type="transmembrane region" description="Helical" evidence="1">
    <location>
        <begin position="9"/>
        <end position="28"/>
    </location>
</feature>
<evidence type="ECO:0000313" key="3">
    <source>
        <dbReference type="Proteomes" id="UP000031802"/>
    </source>
</evidence>
<dbReference type="Pfam" id="PF14248">
    <property type="entry name" value="DUF4345"/>
    <property type="match status" value="1"/>
</dbReference>
<comment type="caution">
    <text evidence="2">The sequence shown here is derived from an EMBL/GenBank/DDBJ whole genome shotgun (WGS) entry which is preliminary data.</text>
</comment>
<dbReference type="InterPro" id="IPR025597">
    <property type="entry name" value="DUF4345"/>
</dbReference>
<proteinExistence type="predicted"/>
<dbReference type="RefSeq" id="WP_037502615.1">
    <property type="nucleotide sequence ID" value="NZ_JJMU01000065.1"/>
</dbReference>
<evidence type="ECO:0008006" key="4">
    <source>
        <dbReference type="Google" id="ProtNLM"/>
    </source>
</evidence>
<accession>A0A0B8T6F0</accession>
<protein>
    <recommendedName>
        <fullName evidence="4">DUF4345 domain-containing protein</fullName>
    </recommendedName>
</protein>
<keyword evidence="1" id="KW-0472">Membrane</keyword>
<reference evidence="2 3" key="2">
    <citation type="journal article" date="2015" name="PLoS ONE">
        <title>Whole-Genome Optical Mapping and Finished Genome Sequence of Sphingobacterium deserti sp. nov., a New Species Isolated from the Western Desert of China.</title>
        <authorList>
            <person name="Teng C."/>
            <person name="Zhou Z."/>
            <person name="Molnar I."/>
            <person name="Li X."/>
            <person name="Tang R."/>
            <person name="Chen M."/>
            <person name="Wang L."/>
            <person name="Su S."/>
            <person name="Zhang W."/>
            <person name="Lin M."/>
        </authorList>
    </citation>
    <scope>NUCLEOTIDE SEQUENCE [LARGE SCALE GENOMIC DNA]</scope>
    <source>
        <strain evidence="3">ACCC05744</strain>
    </source>
</reference>
<reference evidence="3" key="1">
    <citation type="submission" date="2014-04" db="EMBL/GenBank/DDBJ databases">
        <title>Whole-Genome optical mapping and complete genome sequence of Sphingobacterium deserti sp. nov., a new spaces isolated from desert in the west of China.</title>
        <authorList>
            <person name="Teng C."/>
            <person name="Zhou Z."/>
            <person name="Li X."/>
            <person name="Chen M."/>
            <person name="Lin M."/>
            <person name="Wang L."/>
            <person name="Su S."/>
            <person name="Zhang C."/>
            <person name="Zhang W."/>
        </authorList>
    </citation>
    <scope>NUCLEOTIDE SEQUENCE [LARGE SCALE GENOMIC DNA]</scope>
    <source>
        <strain evidence="3">ACCC05744</strain>
    </source>
</reference>
<keyword evidence="1" id="KW-1133">Transmembrane helix</keyword>
<name>A0A0B8T6F0_9SPHI</name>